<proteinExistence type="predicted"/>
<reference evidence="1" key="2">
    <citation type="journal article" date="2021" name="PeerJ">
        <title>Extensive microbial diversity within the chicken gut microbiome revealed by metagenomics and culture.</title>
        <authorList>
            <person name="Gilroy R."/>
            <person name="Ravi A."/>
            <person name="Getino M."/>
            <person name="Pursley I."/>
            <person name="Horton D.L."/>
            <person name="Alikhan N.F."/>
            <person name="Baker D."/>
            <person name="Gharbi K."/>
            <person name="Hall N."/>
            <person name="Watson M."/>
            <person name="Adriaenssens E.M."/>
            <person name="Foster-Nyarko E."/>
            <person name="Jarju S."/>
            <person name="Secka A."/>
            <person name="Antonio M."/>
            <person name="Oren A."/>
            <person name="Chaudhuri R.R."/>
            <person name="La Ragione R."/>
            <person name="Hildebrand F."/>
            <person name="Pallen M.J."/>
        </authorList>
    </citation>
    <scope>NUCLEOTIDE SEQUENCE</scope>
    <source>
        <strain evidence="1">4920</strain>
    </source>
</reference>
<gene>
    <name evidence="1" type="ORF">IAC74_07045</name>
</gene>
<sequence length="73" mass="7993">MKRVCCPDKKEKRKPTVFIFVNSILSQGKSLEQKNAETMPQQSLSVMVRVFLQDLAASAVAEGDFSCAEGAIS</sequence>
<dbReference type="EMBL" id="DVOF01000209">
    <property type="protein sequence ID" value="HIV03316.1"/>
    <property type="molecule type" value="Genomic_DNA"/>
</dbReference>
<accession>A0A9D1NIT0</accession>
<organism evidence="1 2">
    <name type="scientific">Candidatus Aphodoplasma excrementigallinarum</name>
    <dbReference type="NCBI Taxonomy" id="2840673"/>
    <lineage>
        <taxon>Bacteria</taxon>
        <taxon>Bacillati</taxon>
        <taxon>Bacillota</taxon>
        <taxon>Clostridia</taxon>
        <taxon>Eubacteriales</taxon>
        <taxon>Candidatus Aphodoplasma</taxon>
    </lineage>
</organism>
<reference evidence="1" key="1">
    <citation type="submission" date="2020-10" db="EMBL/GenBank/DDBJ databases">
        <authorList>
            <person name="Gilroy R."/>
        </authorList>
    </citation>
    <scope>NUCLEOTIDE SEQUENCE</scope>
    <source>
        <strain evidence="1">4920</strain>
    </source>
</reference>
<dbReference type="Proteomes" id="UP000886743">
    <property type="component" value="Unassembled WGS sequence"/>
</dbReference>
<dbReference type="AlphaFoldDB" id="A0A9D1NIT0"/>
<protein>
    <submittedName>
        <fullName evidence="1">Uncharacterized protein</fullName>
    </submittedName>
</protein>
<evidence type="ECO:0000313" key="2">
    <source>
        <dbReference type="Proteomes" id="UP000886743"/>
    </source>
</evidence>
<name>A0A9D1NIT0_9FIRM</name>
<evidence type="ECO:0000313" key="1">
    <source>
        <dbReference type="EMBL" id="HIV03316.1"/>
    </source>
</evidence>
<comment type="caution">
    <text evidence="1">The sequence shown here is derived from an EMBL/GenBank/DDBJ whole genome shotgun (WGS) entry which is preliminary data.</text>
</comment>